<dbReference type="EMBL" id="NUWJ01000097">
    <property type="protein sequence ID" value="PFK19292.1"/>
    <property type="molecule type" value="Genomic_DNA"/>
</dbReference>
<feature type="domain" description="DNA primase/polymerase bifunctional N-terminal" evidence="2">
    <location>
        <begin position="34"/>
        <end position="169"/>
    </location>
</feature>
<dbReference type="InterPro" id="IPR015330">
    <property type="entry name" value="DNA_primase/pol_bifunc_N"/>
</dbReference>
<accession>A0A9X6ZZG4</accession>
<dbReference type="Pfam" id="PF06048">
    <property type="entry name" value="DUF927"/>
    <property type="match status" value="1"/>
</dbReference>
<protein>
    <recommendedName>
        <fullName evidence="5">DUF927 domain-containing protein</fullName>
    </recommendedName>
</protein>
<gene>
    <name evidence="3" type="ORF">COI98_11960</name>
</gene>
<dbReference type="RefSeq" id="WP_098583339.1">
    <property type="nucleotide sequence ID" value="NZ_NUWJ01000097.1"/>
</dbReference>
<evidence type="ECO:0000259" key="1">
    <source>
        <dbReference type="Pfam" id="PF06048"/>
    </source>
</evidence>
<reference evidence="3 4" key="1">
    <citation type="submission" date="2017-09" db="EMBL/GenBank/DDBJ databases">
        <title>Large-scale bioinformatics analysis of Bacillus genomes uncovers conserved roles of natural products in bacterial physiology.</title>
        <authorList>
            <consortium name="Agbiome Team Llc"/>
            <person name="Bleich R.M."/>
            <person name="Grubbs K.J."/>
            <person name="Santa Maria K.C."/>
            <person name="Allen S.E."/>
            <person name="Farag S."/>
            <person name="Shank E.A."/>
            <person name="Bowers A."/>
        </authorList>
    </citation>
    <scope>NUCLEOTIDE SEQUENCE [LARGE SCALE GENOMIC DNA]</scope>
    <source>
        <strain evidence="3 4">AFS083741</strain>
    </source>
</reference>
<proteinExistence type="predicted"/>
<comment type="caution">
    <text evidence="3">The sequence shown here is derived from an EMBL/GenBank/DDBJ whole genome shotgun (WGS) entry which is preliminary data.</text>
</comment>
<organism evidence="3 4">
    <name type="scientific">Bacillus cereus</name>
    <dbReference type="NCBI Taxonomy" id="1396"/>
    <lineage>
        <taxon>Bacteria</taxon>
        <taxon>Bacillati</taxon>
        <taxon>Bacillota</taxon>
        <taxon>Bacilli</taxon>
        <taxon>Bacillales</taxon>
        <taxon>Bacillaceae</taxon>
        <taxon>Bacillus</taxon>
        <taxon>Bacillus cereus group</taxon>
    </lineage>
</organism>
<evidence type="ECO:0000259" key="2">
    <source>
        <dbReference type="Pfam" id="PF09250"/>
    </source>
</evidence>
<name>A0A9X6ZZG4_BACCE</name>
<feature type="domain" description="DUF927" evidence="1">
    <location>
        <begin position="289"/>
        <end position="558"/>
    </location>
</feature>
<dbReference type="Proteomes" id="UP000224413">
    <property type="component" value="Unassembled WGS sequence"/>
</dbReference>
<sequence length="811" mass="93044">MKVTMPHYITRIDEMLPGAKVIKLTGYTNGNTDYQKAKSPIGSWQSSSSLNEEQIGDWIEKGGWIGVRIPKGLYLVDVDNTQEGELLKELLEGENINHHAIKTPNGLQFIFKGETDRTLNQGQYQNYVNRLGLTQDTRAAEKGYIVFPTENTEGRYVLSQSMGNLDELPHYLYKVWNAQKKPSPMFYPYETSGSRDGDFFDLARRLLTCGVSKKDVLESLQLAYEYFVPYKDDFPLSTINEKVESAYKFIKANEGKNKPANEIAEFKIYVDGISKDKVIPKPFKVGNKGTLFEMREDKDGNDITKLVSRKTPYITKEFHNIERPQVLYEIEWKESNRTVREVVPASTIAVRKELLELSDKGFSVNDNNVKKIIAYFDQYLLVNNIEQHYAVERLGHIKDTFIHPLVTKDVEIMAIDHGEKQLLEAFEVKGTSDTWKTEVFERIKQHPKAVFFVLSSFASVIIKDLRLQSFIVDLSGTTSQGKTTTLKVAASVWGNESLMSEWNATKVSIERKSAYLNSFPLLMDDTRKADERILKDVIYSFSGGRSKGRGSLKGSQREFTWHNILLSTGEVTLNEYAKNQGGAAARIIPLVDQPLKKDHSNIMALHEALENNYGAIGIDFLKVWLKHKKELIPEYHKFRQHYVDKAKENEVLSRLAGYYAAVHFTGSILKSKLDFDIDLKAISSLFDDIAEENKAIDKPMQFLEEILSDLDSSRQDIFYDYMPKIIKAIYKDKQRQLFLTPAYVKDFLGLEEKPTRREWLKRGITSPIEDKDKIVDYKQVKHKGKNVRVIFLNMDIVNDLGFNFHEETNVH</sequence>
<evidence type="ECO:0000313" key="3">
    <source>
        <dbReference type="EMBL" id="PFK19292.1"/>
    </source>
</evidence>
<dbReference type="AlphaFoldDB" id="A0A9X6ZZG4"/>
<evidence type="ECO:0000313" key="4">
    <source>
        <dbReference type="Proteomes" id="UP000224413"/>
    </source>
</evidence>
<evidence type="ECO:0008006" key="5">
    <source>
        <dbReference type="Google" id="ProtNLM"/>
    </source>
</evidence>
<dbReference type="InterPro" id="IPR009270">
    <property type="entry name" value="DUF927"/>
</dbReference>
<dbReference type="Pfam" id="PF09250">
    <property type="entry name" value="Prim-Pol"/>
    <property type="match status" value="1"/>
</dbReference>